<evidence type="ECO:0000256" key="6">
    <source>
        <dbReference type="ARBA" id="ARBA00023015"/>
    </source>
</evidence>
<dbReference type="GO" id="GO:0008270">
    <property type="term" value="F:zinc ion binding"/>
    <property type="evidence" value="ECO:0007669"/>
    <property type="project" value="UniProtKB-KW"/>
</dbReference>
<protein>
    <recommendedName>
        <fullName evidence="11">Nuclear receptor subfamily 2 group E member 1</fullName>
    </recommendedName>
    <alternativeName>
        <fullName evidence="13">Nuclear receptor TLX</fullName>
    </alternativeName>
    <alternativeName>
        <fullName evidence="12">Protein tailless homolog</fullName>
    </alternativeName>
</protein>
<dbReference type="Proteomes" id="UP000283509">
    <property type="component" value="Unassembled WGS sequence"/>
</dbReference>
<feature type="compositionally biased region" description="Pro residues" evidence="15">
    <location>
        <begin position="308"/>
        <end position="323"/>
    </location>
</feature>
<keyword evidence="7 14" id="KW-0238">DNA-binding</keyword>
<dbReference type="InterPro" id="IPR001723">
    <property type="entry name" value="Nuclear_hrmn_rcpt"/>
</dbReference>
<keyword evidence="6 14" id="KW-0805">Transcription regulation</keyword>
<evidence type="ECO:0000256" key="14">
    <source>
        <dbReference type="RuleBase" id="RU004334"/>
    </source>
</evidence>
<accession>A0A3R7SUM4</accession>
<evidence type="ECO:0000256" key="7">
    <source>
        <dbReference type="ARBA" id="ARBA00023125"/>
    </source>
</evidence>
<dbReference type="FunFam" id="3.30.50.10:FF:000019">
    <property type="entry name" value="Nuclear receptor subfamily 2 group E member"/>
    <property type="match status" value="1"/>
</dbReference>
<evidence type="ECO:0000256" key="1">
    <source>
        <dbReference type="ARBA" id="ARBA00004123"/>
    </source>
</evidence>
<feature type="region of interest" description="Disordered" evidence="15">
    <location>
        <begin position="302"/>
        <end position="336"/>
    </location>
</feature>
<evidence type="ECO:0000256" key="10">
    <source>
        <dbReference type="ARBA" id="ARBA00023242"/>
    </source>
</evidence>
<dbReference type="AlphaFoldDB" id="A0A3R7SUM4"/>
<evidence type="ECO:0000256" key="2">
    <source>
        <dbReference type="ARBA" id="ARBA00022473"/>
    </source>
</evidence>
<dbReference type="PRINTS" id="PR00398">
    <property type="entry name" value="STRDHORMONER"/>
</dbReference>
<comment type="subcellular location">
    <subcellularLocation>
        <location evidence="1 14">Nucleus</location>
    </subcellularLocation>
</comment>
<keyword evidence="5 14" id="KW-0862">Zinc</keyword>
<keyword evidence="8 14" id="KW-0804">Transcription</keyword>
<dbReference type="PROSITE" id="PS00031">
    <property type="entry name" value="NUCLEAR_REC_DBD_1"/>
    <property type="match status" value="1"/>
</dbReference>
<dbReference type="OrthoDB" id="10045640at2759"/>
<evidence type="ECO:0000256" key="4">
    <source>
        <dbReference type="ARBA" id="ARBA00022771"/>
    </source>
</evidence>
<feature type="domain" description="Nuclear receptor" evidence="16">
    <location>
        <begin position="207"/>
        <end position="284"/>
    </location>
</feature>
<dbReference type="GO" id="GO:1990837">
    <property type="term" value="F:sequence-specific double-stranded DNA binding"/>
    <property type="evidence" value="ECO:0007669"/>
    <property type="project" value="UniProtKB-ARBA"/>
</dbReference>
<reference evidence="18 19" key="1">
    <citation type="submission" date="2018-04" db="EMBL/GenBank/DDBJ databases">
        <authorList>
            <person name="Zhang X."/>
            <person name="Yuan J."/>
            <person name="Li F."/>
            <person name="Xiang J."/>
        </authorList>
    </citation>
    <scope>NUCLEOTIDE SEQUENCE [LARGE SCALE GENOMIC DNA]</scope>
    <source>
        <tissue evidence="18">Muscle</tissue>
    </source>
</reference>
<dbReference type="SUPFAM" id="SSF57716">
    <property type="entry name" value="Glucocorticoid receptor-like (DNA-binding domain)"/>
    <property type="match status" value="1"/>
</dbReference>
<evidence type="ECO:0000256" key="13">
    <source>
        <dbReference type="ARBA" id="ARBA00042524"/>
    </source>
</evidence>
<dbReference type="InterPro" id="IPR050274">
    <property type="entry name" value="Nuclear_hormone_rcpt_NR2"/>
</dbReference>
<evidence type="ECO:0000256" key="9">
    <source>
        <dbReference type="ARBA" id="ARBA00023170"/>
    </source>
</evidence>
<feature type="domain" description="NR LBD" evidence="17">
    <location>
        <begin position="313"/>
        <end position="543"/>
    </location>
</feature>
<dbReference type="SUPFAM" id="SSF48508">
    <property type="entry name" value="Nuclear receptor ligand-binding domain"/>
    <property type="match status" value="1"/>
</dbReference>
<dbReference type="GO" id="GO:0005654">
    <property type="term" value="C:nucleoplasm"/>
    <property type="evidence" value="ECO:0007669"/>
    <property type="project" value="UniProtKB-ARBA"/>
</dbReference>
<keyword evidence="2" id="KW-0217">Developmental protein</keyword>
<evidence type="ECO:0000256" key="5">
    <source>
        <dbReference type="ARBA" id="ARBA00022833"/>
    </source>
</evidence>
<sequence>MLTEVMTEVEKMDLRLPARGPATTKYVTRCRCQREHDDNKQTRNLESPLALTPPPLPPLLITPALTPRLTLYQKPAVISPLTRSLTGTRRDAGRRTRGGEHENMEDRNTNENTEDRTWDREHREHGRQYTKRRTRGREQRRHNTKQRTWNREHGKENTERGPENTERRTGADRERPARRFPRTLVFAATRERERGRGDSLMCRILYDIPCKVCQDHSSGKHYGIFACDGCAGFFKRSIRRQRQYVCKSKADGGCLVDKTHRNQCRACRLSKCIQAGMNKDAVQHERGPRNSTLRRQMSLYFKEAGSDSPPPPPRPRSTTPPEPAHTRSSPPYPHELAVPIVSSPDTVCETAARLLFMNVRWAKHLPAYTALPFRDQLMLLEEGWRELFVLSAAQFLLPVEAGPLLASSGLSGESSERLLPILQDIKLFQDILTKFKAMCVDPTEYACLKAIVLFKTVWENASSDVKGLRDLGAVAALQDQAQLTLNKYITTAYPTQPFRFGKLLLLLPSLRAVGSRTIEELFFRRTIGAIPIERIICDMYKTADF</sequence>
<dbReference type="InterPro" id="IPR035500">
    <property type="entry name" value="NHR-like_dom_sf"/>
</dbReference>
<dbReference type="InterPro" id="IPR000536">
    <property type="entry name" value="Nucl_hrmn_rcpt_lig-bd"/>
</dbReference>
<dbReference type="Pfam" id="PF00104">
    <property type="entry name" value="Hormone_recep"/>
    <property type="match status" value="1"/>
</dbReference>
<feature type="compositionally biased region" description="Basic and acidic residues" evidence="15">
    <location>
        <begin position="88"/>
        <end position="127"/>
    </location>
</feature>
<dbReference type="PRINTS" id="PR01282">
    <property type="entry name" value="COUPTNFACTOR"/>
</dbReference>
<evidence type="ECO:0000259" key="16">
    <source>
        <dbReference type="PROSITE" id="PS51030"/>
    </source>
</evidence>
<name>A0A3R7SUM4_PENVA</name>
<evidence type="ECO:0000256" key="12">
    <source>
        <dbReference type="ARBA" id="ARBA00041813"/>
    </source>
</evidence>
<evidence type="ECO:0000313" key="18">
    <source>
        <dbReference type="EMBL" id="ROT75880.1"/>
    </source>
</evidence>
<dbReference type="Gene3D" id="1.10.565.10">
    <property type="entry name" value="Retinoid X Receptor"/>
    <property type="match status" value="1"/>
</dbReference>
<evidence type="ECO:0000256" key="3">
    <source>
        <dbReference type="ARBA" id="ARBA00022723"/>
    </source>
</evidence>
<keyword evidence="9 14" id="KW-0675">Receptor</keyword>
<comment type="caution">
    <text evidence="18">The sequence shown here is derived from an EMBL/GenBank/DDBJ whole genome shotgun (WGS) entry which is preliminary data.</text>
</comment>
<keyword evidence="10 14" id="KW-0539">Nucleus</keyword>
<dbReference type="STRING" id="6689.A0A3R7SUM4"/>
<dbReference type="EMBL" id="QCYY01001719">
    <property type="protein sequence ID" value="ROT75880.1"/>
    <property type="molecule type" value="Genomic_DNA"/>
</dbReference>
<evidence type="ECO:0000256" key="15">
    <source>
        <dbReference type="SAM" id="MobiDB-lite"/>
    </source>
</evidence>
<dbReference type="CDD" id="cd06950">
    <property type="entry name" value="NR_LBD_Tlx_PNR_like"/>
    <property type="match status" value="1"/>
</dbReference>
<dbReference type="Pfam" id="PF00105">
    <property type="entry name" value="zf-C4"/>
    <property type="match status" value="1"/>
</dbReference>
<dbReference type="GO" id="GO:0007399">
    <property type="term" value="P:nervous system development"/>
    <property type="evidence" value="ECO:0007669"/>
    <property type="project" value="UniProtKB-ARBA"/>
</dbReference>
<organism evidence="18 19">
    <name type="scientific">Penaeus vannamei</name>
    <name type="common">Whiteleg shrimp</name>
    <name type="synonym">Litopenaeus vannamei</name>
    <dbReference type="NCBI Taxonomy" id="6689"/>
    <lineage>
        <taxon>Eukaryota</taxon>
        <taxon>Metazoa</taxon>
        <taxon>Ecdysozoa</taxon>
        <taxon>Arthropoda</taxon>
        <taxon>Crustacea</taxon>
        <taxon>Multicrustacea</taxon>
        <taxon>Malacostraca</taxon>
        <taxon>Eumalacostraca</taxon>
        <taxon>Eucarida</taxon>
        <taxon>Decapoda</taxon>
        <taxon>Dendrobranchiata</taxon>
        <taxon>Penaeoidea</taxon>
        <taxon>Penaeidae</taxon>
        <taxon>Penaeus</taxon>
    </lineage>
</organism>
<dbReference type="PROSITE" id="PS51030">
    <property type="entry name" value="NUCLEAR_REC_DBD_2"/>
    <property type="match status" value="1"/>
</dbReference>
<dbReference type="PRINTS" id="PR00047">
    <property type="entry name" value="STROIDFINGER"/>
</dbReference>
<keyword evidence="4 14" id="KW-0863">Zinc-finger</keyword>
<gene>
    <name evidence="18" type="ORF">C7M84_005557</name>
</gene>
<dbReference type="InterPro" id="IPR001628">
    <property type="entry name" value="Znf_hrmn_rcpt"/>
</dbReference>
<dbReference type="InterPro" id="IPR013088">
    <property type="entry name" value="Znf_NHR/GATA"/>
</dbReference>
<dbReference type="PROSITE" id="PS51843">
    <property type="entry name" value="NR_LBD"/>
    <property type="match status" value="1"/>
</dbReference>
<dbReference type="GO" id="GO:0000981">
    <property type="term" value="F:DNA-binding transcription factor activity, RNA polymerase II-specific"/>
    <property type="evidence" value="ECO:0007669"/>
    <property type="project" value="UniProtKB-ARBA"/>
</dbReference>
<evidence type="ECO:0000256" key="8">
    <source>
        <dbReference type="ARBA" id="ARBA00023163"/>
    </source>
</evidence>
<dbReference type="FunFam" id="1.10.565.10:FF:000019">
    <property type="entry name" value="Nuclear receptor subfamily 2 group E member 1"/>
    <property type="match status" value="1"/>
</dbReference>
<keyword evidence="3 14" id="KW-0479">Metal-binding</keyword>
<dbReference type="PANTHER" id="PTHR24083">
    <property type="entry name" value="NUCLEAR HORMONE RECEPTOR"/>
    <property type="match status" value="1"/>
</dbReference>
<feature type="compositionally biased region" description="Basic residues" evidence="15">
    <location>
        <begin position="128"/>
        <end position="145"/>
    </location>
</feature>
<feature type="region of interest" description="Disordered" evidence="15">
    <location>
        <begin position="82"/>
        <end position="178"/>
    </location>
</feature>
<evidence type="ECO:0000256" key="11">
    <source>
        <dbReference type="ARBA" id="ARBA00040364"/>
    </source>
</evidence>
<dbReference type="SMART" id="SM00430">
    <property type="entry name" value="HOLI"/>
    <property type="match status" value="1"/>
</dbReference>
<evidence type="ECO:0000313" key="19">
    <source>
        <dbReference type="Proteomes" id="UP000283509"/>
    </source>
</evidence>
<dbReference type="Gene3D" id="3.30.50.10">
    <property type="entry name" value="Erythroid Transcription Factor GATA-1, subunit A"/>
    <property type="match status" value="1"/>
</dbReference>
<keyword evidence="19" id="KW-1185">Reference proteome</keyword>
<reference evidence="18 19" key="2">
    <citation type="submission" date="2019-01" db="EMBL/GenBank/DDBJ databases">
        <title>The decoding of complex shrimp genome reveals the adaptation for benthos swimmer, frequently molting mechanism and breeding impact on genome.</title>
        <authorList>
            <person name="Sun Y."/>
            <person name="Gao Y."/>
            <person name="Yu Y."/>
        </authorList>
    </citation>
    <scope>NUCLEOTIDE SEQUENCE [LARGE SCALE GENOMIC DNA]</scope>
    <source>
        <tissue evidence="18">Muscle</tissue>
    </source>
</reference>
<feature type="compositionally biased region" description="Basic and acidic residues" evidence="15">
    <location>
        <begin position="149"/>
        <end position="177"/>
    </location>
</feature>
<proteinExistence type="inferred from homology"/>
<evidence type="ECO:0000259" key="17">
    <source>
        <dbReference type="PROSITE" id="PS51843"/>
    </source>
</evidence>
<dbReference type="SMART" id="SM00399">
    <property type="entry name" value="ZnF_C4"/>
    <property type="match status" value="1"/>
</dbReference>
<comment type="similarity">
    <text evidence="14">Belongs to the nuclear hormone receptor family.</text>
</comment>